<comment type="caution">
    <text evidence="1">The sequence shown here is derived from an EMBL/GenBank/DDBJ whole genome shotgun (WGS) entry which is preliminary data.</text>
</comment>
<sequence length="242" mass="27435">MTKQKSNVPLMQLSHTGRWYANGFISAYNFCEQYEKEHPSAKVDFALYADNLEQTNEMQSSSNNELNQNYIINVGRIEGVRFYLKEQQGLSGNSENSTPSTQSQAENTMEEKVLMYNSTGLTLSQNLKPASSNQRVIHAIEDILARHKGKKSERTIVGYCMIAIRGLVKDEISDKILTAAFKNDYFPEDDIDKFSASVYRVLRSYSNKGSKTVHNPDEQWGDQKEAILQEVKTQIRKATSGI</sequence>
<organism evidence="1 2">
    <name type="scientific">Prevotella disiens FB035-09AN</name>
    <dbReference type="NCBI Taxonomy" id="866771"/>
    <lineage>
        <taxon>Bacteria</taxon>
        <taxon>Pseudomonadati</taxon>
        <taxon>Bacteroidota</taxon>
        <taxon>Bacteroidia</taxon>
        <taxon>Bacteroidales</taxon>
        <taxon>Prevotellaceae</taxon>
        <taxon>Prevotella</taxon>
    </lineage>
</organism>
<protein>
    <submittedName>
        <fullName evidence="1">Uncharacterized protein</fullName>
    </submittedName>
</protein>
<dbReference type="Proteomes" id="UP000003610">
    <property type="component" value="Unassembled WGS sequence"/>
</dbReference>
<dbReference type="EMBL" id="AEDO01000052">
    <property type="protein sequence ID" value="EFL45284.1"/>
    <property type="molecule type" value="Genomic_DNA"/>
</dbReference>
<evidence type="ECO:0000313" key="2">
    <source>
        <dbReference type="Proteomes" id="UP000003610"/>
    </source>
</evidence>
<reference evidence="1 2" key="1">
    <citation type="submission" date="2010-08" db="EMBL/GenBank/DDBJ databases">
        <authorList>
            <person name="Durkin A.S."/>
            <person name="Madupu R."/>
            <person name="Torralba M."/>
            <person name="Gillis M."/>
            <person name="Methe B."/>
            <person name="Sutton G."/>
            <person name="Nelson K.E."/>
        </authorList>
    </citation>
    <scope>NUCLEOTIDE SEQUENCE [LARGE SCALE GENOMIC DNA]</scope>
    <source>
        <strain evidence="1 2">FB035-09AN</strain>
    </source>
</reference>
<evidence type="ECO:0000313" key="1">
    <source>
        <dbReference type="EMBL" id="EFL45284.1"/>
    </source>
</evidence>
<name>E1KTA3_9BACT</name>
<dbReference type="AlphaFoldDB" id="E1KTA3"/>
<dbReference type="STRING" id="866771.HMPREF9296_0378"/>
<proteinExistence type="predicted"/>
<accession>E1KTA3</accession>
<gene>
    <name evidence="1" type="ORF">HMPREF9296_0378</name>
</gene>